<organism evidence="7 8">
    <name type="scientific">Alicyclobacillus hesperidum</name>
    <dbReference type="NCBI Taxonomy" id="89784"/>
    <lineage>
        <taxon>Bacteria</taxon>
        <taxon>Bacillati</taxon>
        <taxon>Bacillota</taxon>
        <taxon>Bacilli</taxon>
        <taxon>Bacillales</taxon>
        <taxon>Alicyclobacillaceae</taxon>
        <taxon>Alicyclobacillus</taxon>
    </lineage>
</organism>
<evidence type="ECO:0000256" key="1">
    <source>
        <dbReference type="ARBA" id="ARBA00022741"/>
    </source>
</evidence>
<comment type="similarity">
    <text evidence="3">Belongs to the MoxR family.</text>
</comment>
<accession>A0A1H2UJ60</accession>
<evidence type="ECO:0000259" key="5">
    <source>
        <dbReference type="Pfam" id="PF17863"/>
    </source>
</evidence>
<dbReference type="SUPFAM" id="SSF52540">
    <property type="entry name" value="P-loop containing nucleoside triphosphate hydrolases"/>
    <property type="match status" value="1"/>
</dbReference>
<keyword evidence="1" id="KW-0547">Nucleotide-binding</keyword>
<feature type="domain" description="ChlI/MoxR AAA lid" evidence="5">
    <location>
        <begin position="239"/>
        <end position="310"/>
    </location>
</feature>
<dbReference type="InterPro" id="IPR050764">
    <property type="entry name" value="CbbQ/NirQ/NorQ/GpvN"/>
</dbReference>
<evidence type="ECO:0000313" key="6">
    <source>
        <dbReference type="EMBL" id="GLV14404.1"/>
    </source>
</evidence>
<dbReference type="Gene3D" id="3.40.50.300">
    <property type="entry name" value="P-loop containing nucleotide triphosphate hydrolases"/>
    <property type="match status" value="1"/>
</dbReference>
<evidence type="ECO:0000313" key="7">
    <source>
        <dbReference type="EMBL" id="SDW56173.1"/>
    </source>
</evidence>
<dbReference type="InterPro" id="IPR027417">
    <property type="entry name" value="P-loop_NTPase"/>
</dbReference>
<reference evidence="8" key="2">
    <citation type="submission" date="2016-10" db="EMBL/GenBank/DDBJ databases">
        <authorList>
            <person name="Varghese N."/>
        </authorList>
    </citation>
    <scope>NUCLEOTIDE SEQUENCE [LARGE SCALE GENOMIC DNA]</scope>
    <source>
        <strain evidence="8">DSM 12489</strain>
    </source>
</reference>
<feature type="domain" description="ATPase AAA-3" evidence="4">
    <location>
        <begin position="46"/>
        <end position="176"/>
    </location>
</feature>
<evidence type="ECO:0000256" key="2">
    <source>
        <dbReference type="ARBA" id="ARBA00022840"/>
    </source>
</evidence>
<dbReference type="Gene3D" id="1.10.8.80">
    <property type="entry name" value="Magnesium chelatase subunit I, C-Terminal domain"/>
    <property type="match status" value="1"/>
</dbReference>
<dbReference type="Pfam" id="PF07726">
    <property type="entry name" value="AAA_3"/>
    <property type="match status" value="1"/>
</dbReference>
<dbReference type="GO" id="GO:0005524">
    <property type="term" value="F:ATP binding"/>
    <property type="evidence" value="ECO:0007669"/>
    <property type="project" value="UniProtKB-KW"/>
</dbReference>
<protein>
    <submittedName>
        <fullName evidence="7">MoxR-like ATPase</fullName>
    </submittedName>
</protein>
<dbReference type="InterPro" id="IPR011703">
    <property type="entry name" value="ATPase_AAA-3"/>
</dbReference>
<dbReference type="GO" id="GO:0016887">
    <property type="term" value="F:ATP hydrolysis activity"/>
    <property type="evidence" value="ECO:0007669"/>
    <property type="project" value="InterPro"/>
</dbReference>
<evidence type="ECO:0000256" key="3">
    <source>
        <dbReference type="ARBA" id="ARBA00061607"/>
    </source>
</evidence>
<reference evidence="6" key="3">
    <citation type="submission" date="2023-02" db="EMBL/GenBank/DDBJ databases">
        <title>Proposal of a novel subspecies: Alicyclobacillus hesperidum subspecies aegle.</title>
        <authorList>
            <person name="Goto K."/>
            <person name="Fujii T."/>
            <person name="Yasui K."/>
            <person name="Mochida K."/>
            <person name="Kato-Tanaka Y."/>
            <person name="Morohoshi S."/>
            <person name="An S.Y."/>
            <person name="Kasai H."/>
            <person name="Yokota A."/>
        </authorList>
    </citation>
    <scope>NUCLEOTIDE SEQUENCE</scope>
    <source>
        <strain evidence="6">DSM 12766</strain>
    </source>
</reference>
<reference evidence="7" key="1">
    <citation type="submission" date="2016-10" db="EMBL/GenBank/DDBJ databases">
        <authorList>
            <person name="de Groot N.N."/>
        </authorList>
    </citation>
    <scope>NUCLEOTIDE SEQUENCE [LARGE SCALE GENOMIC DNA]</scope>
    <source>
        <strain evidence="7">DSM 12489</strain>
    </source>
</reference>
<dbReference type="EMBL" id="FNOJ01000008">
    <property type="protein sequence ID" value="SDW56173.1"/>
    <property type="molecule type" value="Genomic_DNA"/>
</dbReference>
<dbReference type="EMBL" id="BSRA01000011">
    <property type="protein sequence ID" value="GLV14404.1"/>
    <property type="molecule type" value="Genomic_DNA"/>
</dbReference>
<keyword evidence="8" id="KW-1185">Reference proteome</keyword>
<dbReference type="Proteomes" id="UP000182589">
    <property type="component" value="Unassembled WGS sequence"/>
</dbReference>
<dbReference type="PANTHER" id="PTHR42759">
    <property type="entry name" value="MOXR FAMILY PROTEIN"/>
    <property type="match status" value="1"/>
</dbReference>
<dbReference type="PANTHER" id="PTHR42759:SF5">
    <property type="entry name" value="METHANOL DEHYDROGENASE REGULATOR"/>
    <property type="match status" value="1"/>
</dbReference>
<dbReference type="RefSeq" id="WP_006447866.1">
    <property type="nucleotide sequence ID" value="NZ_BSRA01000011.1"/>
</dbReference>
<name>A0A1H2UJ60_9BACL</name>
<dbReference type="AlphaFoldDB" id="A0A1H2UJ60"/>
<proteinExistence type="inferred from homology"/>
<dbReference type="InterPro" id="IPR041628">
    <property type="entry name" value="ChlI/MoxR_AAA_lid"/>
</dbReference>
<dbReference type="Pfam" id="PF17863">
    <property type="entry name" value="AAA_lid_2"/>
    <property type="match status" value="1"/>
</dbReference>
<evidence type="ECO:0000313" key="8">
    <source>
        <dbReference type="Proteomes" id="UP000182589"/>
    </source>
</evidence>
<dbReference type="FunFam" id="3.40.50.300:FF:000640">
    <property type="entry name" value="MoxR family ATPase"/>
    <property type="match status" value="1"/>
</dbReference>
<dbReference type="STRING" id="89784.SAMN04489725_10818"/>
<sequence>MEFDGEWMANQWQTEFENIREQIGTVVFGPRSVVRLLLVAVIAGGHCLIEDVPGVGKTTLVRALSMVLGCQLQRIQFTPDMLPSDVIGFSVYDKHKGHFEFRRGPVFGQMILADEINRTSPRTQSALLQAMEERVVTVDGQTYQLPSPFMVLATENPVEFEGTFPLPEAQLDRFLFRLTLGYPSVDDEVLMLASHGGADPLSQLTASASPERIHAWQHMAAHVHVDPAVLHYIAELSAATRRHPDLNLGASPRASLALLRAAKANAHLCGRTYVVPDDVQWIAPHVFGHRLRLTPEARFGGVQVADVMEQVISEVPVPRLDGTR</sequence>
<gene>
    <name evidence="6" type="ORF">Heshes_20880</name>
    <name evidence="7" type="ORF">SAMN04489725_10818</name>
</gene>
<evidence type="ECO:0000259" key="4">
    <source>
        <dbReference type="Pfam" id="PF07726"/>
    </source>
</evidence>
<dbReference type="Proteomes" id="UP001157137">
    <property type="component" value="Unassembled WGS sequence"/>
</dbReference>
<dbReference type="PIRSF" id="PIRSF002849">
    <property type="entry name" value="AAA_ATPase_chaperone_MoxR_prd"/>
    <property type="match status" value="1"/>
</dbReference>
<keyword evidence="2" id="KW-0067">ATP-binding</keyword>